<dbReference type="RefSeq" id="YP_009801494.1">
    <property type="nucleotide sequence ID" value="NC_047972.1"/>
</dbReference>
<evidence type="ECO:0000313" key="1">
    <source>
        <dbReference type="EMBL" id="AWN03199.1"/>
    </source>
</evidence>
<sequence length="147" mass="16259">MTTWLRELRYAVADTTAAESAGLITWRRPDGPEPVYLPSEIGIHGVVMPESPDEAIALNLYPVQESPDTIVGAQFRMRAKTDSRLDLIEDALSNCWLDRWGGTLGGIRLVLATWASGASLGQDQNGRLERSANVYLRVERPLAHRTT</sequence>
<proteinExistence type="predicted"/>
<dbReference type="Proteomes" id="UP000246517">
    <property type="component" value="Segment"/>
</dbReference>
<dbReference type="Pfam" id="PF12691">
    <property type="entry name" value="Phage_tail_terminator_6"/>
    <property type="match status" value="1"/>
</dbReference>
<dbReference type="InterPro" id="IPR024411">
    <property type="entry name" value="Tail_terminator_phage"/>
</dbReference>
<name>A0A2U8UHS2_9CAUD</name>
<dbReference type="EMBL" id="MH153799">
    <property type="protein sequence ID" value="AWN03199.1"/>
    <property type="molecule type" value="Genomic_DNA"/>
</dbReference>
<evidence type="ECO:0000313" key="2">
    <source>
        <dbReference type="Proteomes" id="UP000246517"/>
    </source>
</evidence>
<protein>
    <submittedName>
        <fullName evidence="1">Tail terminator</fullName>
    </submittedName>
</protein>
<accession>A0A2U8UHS2</accession>
<dbReference type="KEGG" id="vg:54992011"/>
<organism evidence="1 2">
    <name type="scientific">Microbacterium phage Appa</name>
    <dbReference type="NCBI Taxonomy" id="2182350"/>
    <lineage>
        <taxon>Viruses</taxon>
        <taxon>Duplodnaviria</taxon>
        <taxon>Heunggongvirae</taxon>
        <taxon>Uroviricota</taxon>
        <taxon>Caudoviricetes</taxon>
        <taxon>Appavirus</taxon>
        <taxon>Appavirus appa</taxon>
    </lineage>
</organism>
<reference evidence="1 2" key="1">
    <citation type="submission" date="2018-03" db="EMBL/GenBank/DDBJ databases">
        <authorList>
            <person name="Zack K.M."/>
            <person name="Garlena R.A."/>
            <person name="Russell D.A."/>
            <person name="Pope W.H."/>
            <person name="Jacobs-Sera D."/>
            <person name="Hatfull G.F."/>
        </authorList>
    </citation>
    <scope>NUCLEOTIDE SEQUENCE [LARGE SCALE GENOMIC DNA]</scope>
</reference>
<dbReference type="GeneID" id="54992011"/>
<gene>
    <name evidence="1" type="primary">17</name>
    <name evidence="1" type="ORF">PBI_APPA_17</name>
</gene>
<keyword evidence="2" id="KW-1185">Reference proteome</keyword>